<name>A0A2T7CBF9_9POAL</name>
<keyword evidence="3" id="KW-1185">Reference proteome</keyword>
<protein>
    <recommendedName>
        <fullName evidence="4">No apical meristem-associated C-terminal domain-containing protein</fullName>
    </recommendedName>
</protein>
<dbReference type="OrthoDB" id="676833at2759"/>
<dbReference type="EMBL" id="CM009757">
    <property type="protein sequence ID" value="PUZ40583.1"/>
    <property type="molecule type" value="Genomic_DNA"/>
</dbReference>
<dbReference type="PANTHER" id="PTHR45224:SF3">
    <property type="entry name" value="OS11G0506300 PROTEIN"/>
    <property type="match status" value="1"/>
</dbReference>
<sequence>MGYFGNQPHNFHLGEVVESYNKTTPPLRKRNLKQCKDRWHKINRWMDLFECAYVKARRVFTSGYSDQMWIDAAHKFYWKIYNEKLRNVRKRKSFHLEGDSQEHDEISNEMPKRPMGQKAAKKAAKDKSKGSSSDDDGSSKEYAIDLDKLDRYRKFQEETNANRMKILELQQKLSSEKLETIKIAHLTAQENKEERSLRKNQR</sequence>
<evidence type="ECO:0000313" key="3">
    <source>
        <dbReference type="Proteomes" id="UP000244336"/>
    </source>
</evidence>
<dbReference type="Gramene" id="PUZ40583">
    <property type="protein sequence ID" value="PUZ40583"/>
    <property type="gene ID" value="GQ55_9G436000"/>
</dbReference>
<evidence type="ECO:0008006" key="4">
    <source>
        <dbReference type="Google" id="ProtNLM"/>
    </source>
</evidence>
<dbReference type="AlphaFoldDB" id="A0A2T7CBF9"/>
<evidence type="ECO:0000313" key="2">
    <source>
        <dbReference type="EMBL" id="PUZ40583.1"/>
    </source>
</evidence>
<dbReference type="PANTHER" id="PTHR45224">
    <property type="entry name" value="OS01G0527900 PROTEIN-RELATED"/>
    <property type="match status" value="1"/>
</dbReference>
<accession>A0A2T7CBF9</accession>
<evidence type="ECO:0000256" key="1">
    <source>
        <dbReference type="SAM" id="MobiDB-lite"/>
    </source>
</evidence>
<dbReference type="Proteomes" id="UP000244336">
    <property type="component" value="Chromosome 9"/>
</dbReference>
<organism evidence="2 3">
    <name type="scientific">Panicum hallii var. hallii</name>
    <dbReference type="NCBI Taxonomy" id="1504633"/>
    <lineage>
        <taxon>Eukaryota</taxon>
        <taxon>Viridiplantae</taxon>
        <taxon>Streptophyta</taxon>
        <taxon>Embryophyta</taxon>
        <taxon>Tracheophyta</taxon>
        <taxon>Spermatophyta</taxon>
        <taxon>Magnoliopsida</taxon>
        <taxon>Liliopsida</taxon>
        <taxon>Poales</taxon>
        <taxon>Poaceae</taxon>
        <taxon>PACMAD clade</taxon>
        <taxon>Panicoideae</taxon>
        <taxon>Panicodae</taxon>
        <taxon>Paniceae</taxon>
        <taxon>Panicinae</taxon>
        <taxon>Panicum</taxon>
        <taxon>Panicum sect. Panicum</taxon>
    </lineage>
</organism>
<proteinExistence type="predicted"/>
<reference evidence="2 3" key="1">
    <citation type="submission" date="2018-04" db="EMBL/GenBank/DDBJ databases">
        <title>WGS assembly of Panicum hallii var. hallii HAL2.</title>
        <authorList>
            <person name="Lovell J."/>
            <person name="Jenkins J."/>
            <person name="Lowry D."/>
            <person name="Mamidi S."/>
            <person name="Sreedasyam A."/>
            <person name="Weng X."/>
            <person name="Barry K."/>
            <person name="Bonette J."/>
            <person name="Campitelli B."/>
            <person name="Daum C."/>
            <person name="Gordon S."/>
            <person name="Gould B."/>
            <person name="Lipzen A."/>
            <person name="MacQueen A."/>
            <person name="Palacio-Mejia J."/>
            <person name="Plott C."/>
            <person name="Shakirov E."/>
            <person name="Shu S."/>
            <person name="Yoshinaga Y."/>
            <person name="Zane M."/>
            <person name="Rokhsar D."/>
            <person name="Grimwood J."/>
            <person name="Schmutz J."/>
            <person name="Juenger T."/>
        </authorList>
    </citation>
    <scope>NUCLEOTIDE SEQUENCE [LARGE SCALE GENOMIC DNA]</scope>
    <source>
        <strain evidence="3">cv. HAL2</strain>
    </source>
</reference>
<feature type="region of interest" description="Disordered" evidence="1">
    <location>
        <begin position="96"/>
        <end position="140"/>
    </location>
</feature>
<feature type="compositionally biased region" description="Basic and acidic residues" evidence="1">
    <location>
        <begin position="96"/>
        <end position="112"/>
    </location>
</feature>
<gene>
    <name evidence="2" type="ORF">GQ55_9G436000</name>
</gene>